<sequence length="216" mass="25181">MERANLSFHISTLNKAYRSRGAAYKRLNTCGADYVLRASRSFPPTFKMVMVIDALLDACIFDSRKFDHFHLKYFDWLAQVVSLRRQLNYCGTRSNHILRAWDGHKLTRNNVLCGNIDSKEDEFIVPPADEYNNVPDTYFFDILLFGEWIERAALLKSKSFVVISNLHIFRGIGFKNPILALHGSPYFGRGVFEIDREFLSHHHRLIKLENYMEITL</sequence>
<evidence type="ECO:0008006" key="3">
    <source>
        <dbReference type="Google" id="ProtNLM"/>
    </source>
</evidence>
<dbReference type="Proteomes" id="UP001303046">
    <property type="component" value="Unassembled WGS sequence"/>
</dbReference>
<dbReference type="InterPro" id="IPR012340">
    <property type="entry name" value="NA-bd_OB-fold"/>
</dbReference>
<evidence type="ECO:0000313" key="1">
    <source>
        <dbReference type="EMBL" id="KAK6742841.1"/>
    </source>
</evidence>
<gene>
    <name evidence="1" type="primary">Necator_chrIII.g10997</name>
    <name evidence="1" type="ORF">RB195_010232</name>
</gene>
<reference evidence="1 2" key="1">
    <citation type="submission" date="2023-08" db="EMBL/GenBank/DDBJ databases">
        <title>A Necator americanus chromosomal reference genome.</title>
        <authorList>
            <person name="Ilik V."/>
            <person name="Petrzelkova K.J."/>
            <person name="Pardy F."/>
            <person name="Fuh T."/>
            <person name="Niatou-Singa F.S."/>
            <person name="Gouil Q."/>
            <person name="Baker L."/>
            <person name="Ritchie M.E."/>
            <person name="Jex A.R."/>
            <person name="Gazzola D."/>
            <person name="Li H."/>
            <person name="Toshio Fujiwara R."/>
            <person name="Zhan B."/>
            <person name="Aroian R.V."/>
            <person name="Pafco B."/>
            <person name="Schwarz E.M."/>
        </authorList>
    </citation>
    <scope>NUCLEOTIDE SEQUENCE [LARGE SCALE GENOMIC DNA]</scope>
    <source>
        <strain evidence="1 2">Aroian</strain>
        <tissue evidence="1">Whole animal</tissue>
    </source>
</reference>
<proteinExistence type="predicted"/>
<organism evidence="1 2">
    <name type="scientific">Necator americanus</name>
    <name type="common">Human hookworm</name>
    <dbReference type="NCBI Taxonomy" id="51031"/>
    <lineage>
        <taxon>Eukaryota</taxon>
        <taxon>Metazoa</taxon>
        <taxon>Ecdysozoa</taxon>
        <taxon>Nematoda</taxon>
        <taxon>Chromadorea</taxon>
        <taxon>Rhabditida</taxon>
        <taxon>Rhabditina</taxon>
        <taxon>Rhabditomorpha</taxon>
        <taxon>Strongyloidea</taxon>
        <taxon>Ancylostomatidae</taxon>
        <taxon>Bunostominae</taxon>
        <taxon>Necator</taxon>
    </lineage>
</organism>
<evidence type="ECO:0000313" key="2">
    <source>
        <dbReference type="Proteomes" id="UP001303046"/>
    </source>
</evidence>
<dbReference type="EMBL" id="JAVFWL010000003">
    <property type="protein sequence ID" value="KAK6742841.1"/>
    <property type="molecule type" value="Genomic_DNA"/>
</dbReference>
<name>A0ABR1D0C2_NECAM</name>
<protein>
    <recommendedName>
        <fullName evidence="3">Core-2/I-Branching enzyme</fullName>
    </recommendedName>
</protein>
<comment type="caution">
    <text evidence="1">The sequence shown here is derived from an EMBL/GenBank/DDBJ whole genome shotgun (WGS) entry which is preliminary data.</text>
</comment>
<accession>A0ABR1D0C2</accession>
<keyword evidence="2" id="KW-1185">Reference proteome</keyword>
<dbReference type="Gene3D" id="2.40.50.140">
    <property type="entry name" value="Nucleic acid-binding proteins"/>
    <property type="match status" value="1"/>
</dbReference>
<dbReference type="SUPFAM" id="SSF50249">
    <property type="entry name" value="Nucleic acid-binding proteins"/>
    <property type="match status" value="1"/>
</dbReference>